<dbReference type="SUPFAM" id="SSF48452">
    <property type="entry name" value="TPR-like"/>
    <property type="match status" value="1"/>
</dbReference>
<keyword evidence="5" id="KW-1185">Reference proteome</keyword>
<dbReference type="InParanoid" id="Q4UFG7"/>
<protein>
    <submittedName>
        <fullName evidence="4">SNAP protein, putative</fullName>
    </submittedName>
</protein>
<gene>
    <name evidence="4" type="ORF">TA15375</name>
</gene>
<keyword evidence="3" id="KW-0653">Protein transport</keyword>
<dbReference type="VEuPathDB" id="PiroplasmaDB:TA15375"/>
<dbReference type="PANTHER" id="PTHR13768:SF8">
    <property type="entry name" value="ALPHA-SOLUBLE NSF ATTACHMENT PROTEIN"/>
    <property type="match status" value="1"/>
</dbReference>
<evidence type="ECO:0000256" key="3">
    <source>
        <dbReference type="ARBA" id="ARBA00022927"/>
    </source>
</evidence>
<evidence type="ECO:0000256" key="2">
    <source>
        <dbReference type="ARBA" id="ARBA00022448"/>
    </source>
</evidence>
<dbReference type="PANTHER" id="PTHR13768">
    <property type="entry name" value="SOLUBLE NSF ATTACHMENT PROTEIN SNAP"/>
    <property type="match status" value="1"/>
</dbReference>
<sequence>MSTAEDLEKQAKKHTRKFLFNLLGDSSEEAQELYNQAGNKYKQLHQWKDACRCYYEAAKLSEKNNDDIFLATNLVELSNCMKKMNPTSNDFVDPLLRATEVYSNQGRFSQTGRILKNLAENFEEKLDYESAMKFYKKSAESYELDEYGKVSGSQVLLKYADLASSITDSYEECIQIYEEEGQKNLKNDLLKFGVKDLLFKAGVLRVLSADATDARIAFGKYCSWDRKFGKTREGKLLSSLIEAFEAGDFSKLQDELNVFESLGRLDNWKIKVLCKLKEKMEGASTPSGPVNDSDHVDLT</sequence>
<dbReference type="GO" id="GO:0031201">
    <property type="term" value="C:SNARE complex"/>
    <property type="evidence" value="ECO:0007669"/>
    <property type="project" value="TreeGrafter"/>
</dbReference>
<dbReference type="STRING" id="5874.Q4UFG7"/>
<organism evidence="4 5">
    <name type="scientific">Theileria annulata</name>
    <dbReference type="NCBI Taxonomy" id="5874"/>
    <lineage>
        <taxon>Eukaryota</taxon>
        <taxon>Sar</taxon>
        <taxon>Alveolata</taxon>
        <taxon>Apicomplexa</taxon>
        <taxon>Aconoidasida</taxon>
        <taxon>Piroplasmida</taxon>
        <taxon>Theileriidae</taxon>
        <taxon>Theileria</taxon>
    </lineage>
</organism>
<proteinExistence type="inferred from homology"/>
<dbReference type="GO" id="GO:0006886">
    <property type="term" value="P:intracellular protein transport"/>
    <property type="evidence" value="ECO:0007669"/>
    <property type="project" value="InterPro"/>
</dbReference>
<comment type="similarity">
    <text evidence="1">Belongs to the SNAP family.</text>
</comment>
<reference evidence="4 5" key="1">
    <citation type="journal article" date="2005" name="Science">
        <title>Genome of the host-cell transforming parasite Theileria annulata compared with T. parva.</title>
        <authorList>
            <person name="Pain A."/>
            <person name="Renauld H."/>
            <person name="Berriman M."/>
            <person name="Murphy L."/>
            <person name="Yeats C.A."/>
            <person name="Weir W."/>
            <person name="Kerhornou A."/>
            <person name="Aslett M."/>
            <person name="Bishop R."/>
            <person name="Bouchier C."/>
            <person name="Cochet M."/>
            <person name="Coulson R.M.R."/>
            <person name="Cronin A."/>
            <person name="de Villiers E.P."/>
            <person name="Fraser A."/>
            <person name="Fosker N."/>
            <person name="Gardner M."/>
            <person name="Goble A."/>
            <person name="Griffiths-Jones S."/>
            <person name="Harris D.E."/>
            <person name="Katzer F."/>
            <person name="Larke N."/>
            <person name="Lord A."/>
            <person name="Maser P."/>
            <person name="McKellar S."/>
            <person name="Mooney P."/>
            <person name="Morton F."/>
            <person name="Nene V."/>
            <person name="O'Neil S."/>
            <person name="Price C."/>
            <person name="Quail M.A."/>
            <person name="Rabbinowitsch E."/>
            <person name="Rawlings N.D."/>
            <person name="Rutter S."/>
            <person name="Saunders D."/>
            <person name="Seeger K."/>
            <person name="Shah T."/>
            <person name="Squares R."/>
            <person name="Squares S."/>
            <person name="Tivey A."/>
            <person name="Walker A.R."/>
            <person name="Woodward J."/>
            <person name="Dobbelaere D.A.E."/>
            <person name="Langsley G."/>
            <person name="Rajandream M.A."/>
            <person name="McKeever D."/>
            <person name="Shiels B."/>
            <person name="Tait A."/>
            <person name="Barrell B.G."/>
            <person name="Hall N."/>
        </authorList>
    </citation>
    <scope>NUCLEOTIDE SEQUENCE [LARGE SCALE GENOMIC DNA]</scope>
    <source>
        <strain evidence="5">Ankara</strain>
    </source>
</reference>
<dbReference type="FunCoup" id="Q4UFG7">
    <property type="interactions" value="333"/>
</dbReference>
<dbReference type="eggNOG" id="KOG1586">
    <property type="taxonomic scope" value="Eukaryota"/>
</dbReference>
<dbReference type="Gene3D" id="1.25.40.10">
    <property type="entry name" value="Tetratricopeptide repeat domain"/>
    <property type="match status" value="1"/>
</dbReference>
<keyword evidence="2" id="KW-0813">Transport</keyword>
<accession>Q4UFG7</accession>
<dbReference type="AlphaFoldDB" id="Q4UFG7"/>
<dbReference type="InterPro" id="IPR000744">
    <property type="entry name" value="NSF_attach"/>
</dbReference>
<dbReference type="GO" id="GO:0019905">
    <property type="term" value="F:syntaxin binding"/>
    <property type="evidence" value="ECO:0007669"/>
    <property type="project" value="TreeGrafter"/>
</dbReference>
<dbReference type="OrthoDB" id="9984275at2759"/>
<evidence type="ECO:0000313" key="4">
    <source>
        <dbReference type="EMBL" id="CAI74149.1"/>
    </source>
</evidence>
<dbReference type="GeneID" id="3861572"/>
<dbReference type="InterPro" id="IPR011990">
    <property type="entry name" value="TPR-like_helical_dom_sf"/>
</dbReference>
<evidence type="ECO:0000256" key="1">
    <source>
        <dbReference type="ARBA" id="ARBA00010050"/>
    </source>
</evidence>
<dbReference type="GO" id="GO:0035494">
    <property type="term" value="P:SNARE complex disassembly"/>
    <property type="evidence" value="ECO:0007669"/>
    <property type="project" value="TreeGrafter"/>
</dbReference>
<evidence type="ECO:0000313" key="5">
    <source>
        <dbReference type="Proteomes" id="UP000001950"/>
    </source>
</evidence>
<dbReference type="EMBL" id="CR940348">
    <property type="protein sequence ID" value="CAI74149.1"/>
    <property type="molecule type" value="Genomic_DNA"/>
</dbReference>
<dbReference type="KEGG" id="tan:TA15375"/>
<dbReference type="PRINTS" id="PR00448">
    <property type="entry name" value="NSFATTACHMNT"/>
</dbReference>
<dbReference type="GO" id="GO:0005483">
    <property type="term" value="F:soluble NSF attachment protein activity"/>
    <property type="evidence" value="ECO:0007669"/>
    <property type="project" value="TreeGrafter"/>
</dbReference>
<dbReference type="GO" id="GO:0005774">
    <property type="term" value="C:vacuolar membrane"/>
    <property type="evidence" value="ECO:0007669"/>
    <property type="project" value="TreeGrafter"/>
</dbReference>
<dbReference type="RefSeq" id="XP_951881.1">
    <property type="nucleotide sequence ID" value="XM_946788.1"/>
</dbReference>
<name>Q4UFG7_THEAN</name>
<dbReference type="Pfam" id="PF14938">
    <property type="entry name" value="SNAP"/>
    <property type="match status" value="1"/>
</dbReference>
<dbReference type="OMA" id="WSVKEYL"/>
<dbReference type="Proteomes" id="UP000001950">
    <property type="component" value="Chromosome 2"/>
</dbReference>